<organism evidence="3 4">
    <name type="scientific">Corchorus olitorius</name>
    <dbReference type="NCBI Taxonomy" id="93759"/>
    <lineage>
        <taxon>Eukaryota</taxon>
        <taxon>Viridiplantae</taxon>
        <taxon>Streptophyta</taxon>
        <taxon>Embryophyta</taxon>
        <taxon>Tracheophyta</taxon>
        <taxon>Spermatophyta</taxon>
        <taxon>Magnoliopsida</taxon>
        <taxon>eudicotyledons</taxon>
        <taxon>Gunneridae</taxon>
        <taxon>Pentapetalae</taxon>
        <taxon>rosids</taxon>
        <taxon>malvids</taxon>
        <taxon>Malvales</taxon>
        <taxon>Malvaceae</taxon>
        <taxon>Grewioideae</taxon>
        <taxon>Apeibeae</taxon>
        <taxon>Corchorus</taxon>
    </lineage>
</organism>
<feature type="region of interest" description="Disordered" evidence="1">
    <location>
        <begin position="54"/>
        <end position="78"/>
    </location>
</feature>
<dbReference type="EMBL" id="AWUE01017605">
    <property type="protein sequence ID" value="OMO86245.1"/>
    <property type="molecule type" value="Genomic_DNA"/>
</dbReference>
<reference evidence="4" key="1">
    <citation type="submission" date="2013-09" db="EMBL/GenBank/DDBJ databases">
        <title>Corchorus olitorius genome sequencing.</title>
        <authorList>
            <person name="Alam M."/>
            <person name="Haque M.S."/>
            <person name="Islam M.S."/>
            <person name="Emdad E.M."/>
            <person name="Islam M.M."/>
            <person name="Ahmed B."/>
            <person name="Halim A."/>
            <person name="Hossen Q.M.M."/>
            <person name="Hossain M.Z."/>
            <person name="Ahmed R."/>
            <person name="Khan M.M."/>
            <person name="Islam R."/>
            <person name="Rashid M.M."/>
            <person name="Khan S.A."/>
            <person name="Rahman M.S."/>
            <person name="Alam M."/>
            <person name="Yahiya A.S."/>
            <person name="Khan M.S."/>
            <person name="Azam M.S."/>
            <person name="Haque T."/>
            <person name="Lashkar M.Z.H."/>
            <person name="Akhand A.I."/>
            <person name="Morshed G."/>
            <person name="Roy S."/>
            <person name="Uddin K.S."/>
            <person name="Rabeya T."/>
            <person name="Hossain A.S."/>
            <person name="Chowdhury A."/>
            <person name="Snigdha A.R."/>
            <person name="Mortoza M.S."/>
            <person name="Matin S.A."/>
            <person name="Hoque S.M.E."/>
            <person name="Islam M.K."/>
            <person name="Roy D.K."/>
            <person name="Haider R."/>
            <person name="Moosa M.M."/>
            <person name="Elias S.M."/>
            <person name="Hasan A.M."/>
            <person name="Jahan S."/>
            <person name="Shafiuddin M."/>
            <person name="Mahmood N."/>
            <person name="Shommy N.S."/>
        </authorList>
    </citation>
    <scope>NUCLEOTIDE SEQUENCE [LARGE SCALE GENOMIC DNA]</scope>
    <source>
        <strain evidence="4">cv. O-4</strain>
    </source>
</reference>
<dbReference type="GO" id="GO:0000398">
    <property type="term" value="P:mRNA splicing, via spliceosome"/>
    <property type="evidence" value="ECO:0007669"/>
    <property type="project" value="InterPro"/>
</dbReference>
<dbReference type="Pfam" id="PF06424">
    <property type="entry name" value="PRP1_N"/>
    <property type="match status" value="1"/>
</dbReference>
<feature type="domain" description="PRP1 splicing factor N-terminal" evidence="2">
    <location>
        <begin position="40"/>
        <end position="130"/>
    </location>
</feature>
<evidence type="ECO:0000313" key="3">
    <source>
        <dbReference type="EMBL" id="OMO86245.1"/>
    </source>
</evidence>
<dbReference type="STRING" id="93759.A0A1R3IUJ5"/>
<protein>
    <recommendedName>
        <fullName evidence="2">PRP1 splicing factor N-terminal domain-containing protein</fullName>
    </recommendedName>
</protein>
<evidence type="ECO:0000259" key="2">
    <source>
        <dbReference type="Pfam" id="PF06424"/>
    </source>
</evidence>
<dbReference type="Proteomes" id="UP000187203">
    <property type="component" value="Unassembled WGS sequence"/>
</dbReference>
<evidence type="ECO:0000256" key="1">
    <source>
        <dbReference type="SAM" id="MobiDB-lite"/>
    </source>
</evidence>
<dbReference type="AlphaFoldDB" id="A0A1R3IUJ5"/>
<accession>A0A1R3IUJ5</accession>
<sequence>MKPLLYFIPHVPLRGGTQPGPGGATPPKPRLDFLNSNPLPNYVAGLGRDATGFTTRSDIGPAHAAPDLPDRSAARNGGVAPASGLAMVVGSLRKMKGMIKVMTRTRNLMNLTGNDVGLFASADYDEDDKKRWGKPLSNFFFLLFS</sequence>
<proteinExistence type="predicted"/>
<name>A0A1R3IUJ5_9ROSI</name>
<keyword evidence="4" id="KW-1185">Reference proteome</keyword>
<dbReference type="OrthoDB" id="1939373at2759"/>
<dbReference type="InterPro" id="IPR010491">
    <property type="entry name" value="PRP1_N"/>
</dbReference>
<comment type="caution">
    <text evidence="3">The sequence shown here is derived from an EMBL/GenBank/DDBJ whole genome shotgun (WGS) entry which is preliminary data.</text>
</comment>
<evidence type="ECO:0000313" key="4">
    <source>
        <dbReference type="Proteomes" id="UP000187203"/>
    </source>
</evidence>
<gene>
    <name evidence="3" type="ORF">COLO4_21266</name>
</gene>